<dbReference type="EMBL" id="JAMPKX010000002">
    <property type="protein sequence ID" value="MEP0946506.1"/>
    <property type="molecule type" value="Genomic_DNA"/>
</dbReference>
<evidence type="ECO:0000256" key="3">
    <source>
        <dbReference type="ARBA" id="ARBA00022723"/>
    </source>
</evidence>
<comment type="cofactor">
    <cofactor evidence="1">
        <name>Zn(2+)</name>
        <dbReference type="ChEBI" id="CHEBI:29105"/>
    </cofactor>
</comment>
<dbReference type="Pfam" id="PF01457">
    <property type="entry name" value="Peptidase_M8"/>
    <property type="match status" value="1"/>
</dbReference>
<dbReference type="SUPFAM" id="SSF55486">
    <property type="entry name" value="Metalloproteases ('zincins'), catalytic domain"/>
    <property type="match status" value="1"/>
</dbReference>
<dbReference type="Gene3D" id="3.90.132.10">
    <property type="entry name" value="Leishmanolysin , domain 2"/>
    <property type="match status" value="1"/>
</dbReference>
<dbReference type="Gene3D" id="2.60.120.260">
    <property type="entry name" value="Galactose-binding domain-like"/>
    <property type="match status" value="1"/>
</dbReference>
<evidence type="ECO:0000256" key="5">
    <source>
        <dbReference type="ARBA" id="ARBA00022833"/>
    </source>
</evidence>
<keyword evidence="3" id="KW-0479">Metal-binding</keyword>
<dbReference type="InterPro" id="IPR002884">
    <property type="entry name" value="P_dom"/>
</dbReference>
<evidence type="ECO:0000256" key="6">
    <source>
        <dbReference type="ARBA" id="ARBA00023049"/>
    </source>
</evidence>
<evidence type="ECO:0000256" key="4">
    <source>
        <dbReference type="ARBA" id="ARBA00022801"/>
    </source>
</evidence>
<protein>
    <submittedName>
        <fullName evidence="8">Proprotein convertase P-domain-containing protein</fullName>
    </submittedName>
</protein>
<comment type="caution">
    <text evidence="8">The sequence shown here is derived from an EMBL/GenBank/DDBJ whole genome shotgun (WGS) entry which is preliminary data.</text>
</comment>
<accession>A0ABV0K163</accession>
<dbReference type="Pfam" id="PF01483">
    <property type="entry name" value="P_proprotein"/>
    <property type="match status" value="1"/>
</dbReference>
<dbReference type="PROSITE" id="PS51829">
    <property type="entry name" value="P_HOMO_B"/>
    <property type="match status" value="1"/>
</dbReference>
<evidence type="ECO:0000313" key="9">
    <source>
        <dbReference type="Proteomes" id="UP001482513"/>
    </source>
</evidence>
<evidence type="ECO:0000256" key="1">
    <source>
        <dbReference type="ARBA" id="ARBA00001947"/>
    </source>
</evidence>
<proteinExistence type="predicted"/>
<dbReference type="InterPro" id="IPR001577">
    <property type="entry name" value="Peptidase_M8"/>
</dbReference>
<keyword evidence="2" id="KW-0645">Protease</keyword>
<evidence type="ECO:0000256" key="2">
    <source>
        <dbReference type="ARBA" id="ARBA00022670"/>
    </source>
</evidence>
<keyword evidence="5" id="KW-0862">Zinc</keyword>
<feature type="domain" description="P/Homo B" evidence="7">
    <location>
        <begin position="1"/>
        <end position="146"/>
    </location>
</feature>
<evidence type="ECO:0000313" key="8">
    <source>
        <dbReference type="EMBL" id="MEP0946506.1"/>
    </source>
</evidence>
<dbReference type="InterPro" id="IPR008979">
    <property type="entry name" value="Galactose-bd-like_sf"/>
</dbReference>
<dbReference type="Proteomes" id="UP001482513">
    <property type="component" value="Unassembled WGS sequence"/>
</dbReference>
<keyword evidence="9" id="KW-1185">Reference proteome</keyword>
<gene>
    <name evidence="8" type="ORF">NC992_06455</name>
</gene>
<reference evidence="8 9" key="1">
    <citation type="submission" date="2022-04" db="EMBL/GenBank/DDBJ databases">
        <title>Positive selection, recombination, and allopatry shape intraspecific diversity of widespread and dominant cyanobacteria.</title>
        <authorList>
            <person name="Wei J."/>
            <person name="Shu W."/>
            <person name="Hu C."/>
        </authorList>
    </citation>
    <scope>NUCLEOTIDE SEQUENCE [LARGE SCALE GENOMIC DNA]</scope>
    <source>
        <strain evidence="8 9">DQ-A4</strain>
    </source>
</reference>
<name>A0ABV0K163_9CYAN</name>
<dbReference type="SUPFAM" id="SSF49785">
    <property type="entry name" value="Galactose-binding domain-like"/>
    <property type="match status" value="1"/>
</dbReference>
<sequence length="410" mass="43344">MKQVFSNETAVEISRFAPTAVTSSIDVANIPGSLQRISVTLDLVHTYTSDLRISLSAPSGASVLLVGNAGGNGDNFFDTTFDDGAGIVISEGIAPFQGTFRPQQPLAPLLDSNPNGTWTLQIQDEAFMDGGVLNRWSLDLVVEPDQPDALPASQFSIQLRFLGGLTATQRAVFEVAAARWSEIIIGDLPSAVVNGETIDDILIEARGLSIDGPNGVLGQAGPTRLRSGSMLPITGVMEFDMGDLARLEMEGGLLDVIIHEMGHVFGIGTIWQIKNLLVGAGSANPTYVGQNGMREFAALVGAQGMTPVPVANTGGQGTRDGHWREAVFGNELMTGFLNLGQNPLSRLTVGCLEDLGYAVNYTAADPYELPSALALAVMGVNTVGNYGRRQCRMCDAGILGTHMLSQVDAH</sequence>
<evidence type="ECO:0000259" key="7">
    <source>
        <dbReference type="PROSITE" id="PS51829"/>
    </source>
</evidence>
<keyword evidence="4" id="KW-0378">Hydrolase</keyword>
<keyword evidence="6" id="KW-0482">Metalloprotease</keyword>
<organism evidence="8 9">
    <name type="scientific">Leptolyngbya subtilissima DQ-A4</name>
    <dbReference type="NCBI Taxonomy" id="2933933"/>
    <lineage>
        <taxon>Bacteria</taxon>
        <taxon>Bacillati</taxon>
        <taxon>Cyanobacteriota</taxon>
        <taxon>Cyanophyceae</taxon>
        <taxon>Leptolyngbyales</taxon>
        <taxon>Leptolyngbyaceae</taxon>
        <taxon>Leptolyngbya group</taxon>
        <taxon>Leptolyngbya</taxon>
    </lineage>
</organism>
<dbReference type="RefSeq" id="WP_190696179.1">
    <property type="nucleotide sequence ID" value="NZ_JAMPKX010000002.1"/>
</dbReference>